<proteinExistence type="predicted"/>
<comment type="cofactor">
    <cofactor evidence="1">
        <name>FMN</name>
        <dbReference type="ChEBI" id="CHEBI:58210"/>
    </cofactor>
</comment>
<dbReference type="PANTHER" id="PTHR10578:SF107">
    <property type="entry name" value="2-HYDROXYACID OXIDASE 1"/>
    <property type="match status" value="1"/>
</dbReference>
<dbReference type="Gene3D" id="3.20.20.70">
    <property type="entry name" value="Aldolase class I"/>
    <property type="match status" value="1"/>
</dbReference>
<reference evidence="6 7" key="1">
    <citation type="submission" date="2024-06" db="EMBL/GenBank/DDBJ databases">
        <title>Genomic Encyclopedia of Type Strains, Phase IV (KMG-IV): sequencing the most valuable type-strain genomes for metagenomic binning, comparative biology and taxonomic classification.</title>
        <authorList>
            <person name="Goeker M."/>
        </authorList>
    </citation>
    <scope>NUCLEOTIDE SEQUENCE [LARGE SCALE GENOMIC DNA]</scope>
    <source>
        <strain evidence="6 7">DSM 29846</strain>
    </source>
</reference>
<dbReference type="SUPFAM" id="SSF51395">
    <property type="entry name" value="FMN-linked oxidoreductases"/>
    <property type="match status" value="1"/>
</dbReference>
<protein>
    <submittedName>
        <fullName evidence="6">Isopentenyl diphosphate isomerase/L-lactate dehydrogenase-like FMN-dependent dehydrogenase</fullName>
    </submittedName>
</protein>
<dbReference type="InterPro" id="IPR037396">
    <property type="entry name" value="FMN_HAD"/>
</dbReference>
<organism evidence="6 7">
    <name type="scientific">Mesorhizobium shonense</name>
    <dbReference type="NCBI Taxonomy" id="1209948"/>
    <lineage>
        <taxon>Bacteria</taxon>
        <taxon>Pseudomonadati</taxon>
        <taxon>Pseudomonadota</taxon>
        <taxon>Alphaproteobacteria</taxon>
        <taxon>Hyphomicrobiales</taxon>
        <taxon>Phyllobacteriaceae</taxon>
        <taxon>Mesorhizobium</taxon>
    </lineage>
</organism>
<evidence type="ECO:0000259" key="5">
    <source>
        <dbReference type="PROSITE" id="PS51349"/>
    </source>
</evidence>
<dbReference type="PANTHER" id="PTHR10578">
    <property type="entry name" value="S -2-HYDROXY-ACID OXIDASE-RELATED"/>
    <property type="match status" value="1"/>
</dbReference>
<keyword evidence="2" id="KW-0285">Flavoprotein</keyword>
<evidence type="ECO:0000256" key="4">
    <source>
        <dbReference type="ARBA" id="ARBA00023002"/>
    </source>
</evidence>
<evidence type="ECO:0000313" key="6">
    <source>
        <dbReference type="EMBL" id="MET3594621.1"/>
    </source>
</evidence>
<keyword evidence="3" id="KW-0288">FMN</keyword>
<evidence type="ECO:0000256" key="1">
    <source>
        <dbReference type="ARBA" id="ARBA00001917"/>
    </source>
</evidence>
<dbReference type="InterPro" id="IPR000262">
    <property type="entry name" value="FMN-dep_DH"/>
</dbReference>
<comment type="caution">
    <text evidence="6">The sequence shown here is derived from an EMBL/GenBank/DDBJ whole genome shotgun (WGS) entry which is preliminary data.</text>
</comment>
<feature type="domain" description="FMN hydroxy acid dehydrogenase" evidence="5">
    <location>
        <begin position="1"/>
        <end position="87"/>
    </location>
</feature>
<keyword evidence="7" id="KW-1185">Reference proteome</keyword>
<evidence type="ECO:0000256" key="3">
    <source>
        <dbReference type="ARBA" id="ARBA00022643"/>
    </source>
</evidence>
<dbReference type="InterPro" id="IPR013785">
    <property type="entry name" value="Aldolase_TIM"/>
</dbReference>
<name>A0ABV2HVI3_9HYPH</name>
<dbReference type="Proteomes" id="UP001549036">
    <property type="component" value="Unassembled WGS sequence"/>
</dbReference>
<gene>
    <name evidence="6" type="ORF">ABID26_004029</name>
</gene>
<evidence type="ECO:0000256" key="2">
    <source>
        <dbReference type="ARBA" id="ARBA00022630"/>
    </source>
</evidence>
<dbReference type="PROSITE" id="PS51349">
    <property type="entry name" value="FMN_HYDROXY_ACID_DH_2"/>
    <property type="match status" value="1"/>
</dbReference>
<keyword evidence="4" id="KW-0560">Oxidoreductase</keyword>
<accession>A0ABV2HVI3</accession>
<dbReference type="EMBL" id="JBEPLM010000007">
    <property type="protein sequence ID" value="MET3594621.1"/>
    <property type="molecule type" value="Genomic_DNA"/>
</dbReference>
<sequence>MGSCREAVGSEVEVLFDGGVRSGQDVMRALALGARACLVGRAYVYGLDAGGEAGVAKAIEILRKELSVTMALTGTRSVEEIDQRVLN</sequence>
<evidence type="ECO:0000313" key="7">
    <source>
        <dbReference type="Proteomes" id="UP001549036"/>
    </source>
</evidence>
<dbReference type="Pfam" id="PF01070">
    <property type="entry name" value="FMN_dh"/>
    <property type="match status" value="1"/>
</dbReference>